<dbReference type="EMBL" id="GBRH01250092">
    <property type="protein sequence ID" value="JAD47803.1"/>
    <property type="molecule type" value="Transcribed_RNA"/>
</dbReference>
<sequence length="61" mass="6257">MGVLNSAATDCIHCSSHGSPPEPTSPFSRRQTAAEFPLNGSSVNASTAAYLRALFGISSST</sequence>
<dbReference type="AlphaFoldDB" id="A0A0A9AD01"/>
<name>A0A0A9AD01_ARUDO</name>
<reference evidence="2" key="2">
    <citation type="journal article" date="2015" name="Data Brief">
        <title>Shoot transcriptome of the giant reed, Arundo donax.</title>
        <authorList>
            <person name="Barrero R.A."/>
            <person name="Guerrero F.D."/>
            <person name="Moolhuijzen P."/>
            <person name="Goolsby J.A."/>
            <person name="Tidwell J."/>
            <person name="Bellgard S.E."/>
            <person name="Bellgard M.I."/>
        </authorList>
    </citation>
    <scope>NUCLEOTIDE SEQUENCE</scope>
    <source>
        <tissue evidence="2">Shoot tissue taken approximately 20 cm above the soil surface</tissue>
    </source>
</reference>
<evidence type="ECO:0000256" key="1">
    <source>
        <dbReference type="SAM" id="MobiDB-lite"/>
    </source>
</evidence>
<accession>A0A0A9AD01</accession>
<evidence type="ECO:0000313" key="2">
    <source>
        <dbReference type="EMBL" id="JAD47803.1"/>
    </source>
</evidence>
<organism evidence="2">
    <name type="scientific">Arundo donax</name>
    <name type="common">Giant reed</name>
    <name type="synonym">Donax arundinaceus</name>
    <dbReference type="NCBI Taxonomy" id="35708"/>
    <lineage>
        <taxon>Eukaryota</taxon>
        <taxon>Viridiplantae</taxon>
        <taxon>Streptophyta</taxon>
        <taxon>Embryophyta</taxon>
        <taxon>Tracheophyta</taxon>
        <taxon>Spermatophyta</taxon>
        <taxon>Magnoliopsida</taxon>
        <taxon>Liliopsida</taxon>
        <taxon>Poales</taxon>
        <taxon>Poaceae</taxon>
        <taxon>PACMAD clade</taxon>
        <taxon>Arundinoideae</taxon>
        <taxon>Arundineae</taxon>
        <taxon>Arundo</taxon>
    </lineage>
</organism>
<reference evidence="2" key="1">
    <citation type="submission" date="2014-09" db="EMBL/GenBank/DDBJ databases">
        <authorList>
            <person name="Magalhaes I.L.F."/>
            <person name="Oliveira U."/>
            <person name="Santos F.R."/>
            <person name="Vidigal T.H.D.A."/>
            <person name="Brescovit A.D."/>
            <person name="Santos A.J."/>
        </authorList>
    </citation>
    <scope>NUCLEOTIDE SEQUENCE</scope>
    <source>
        <tissue evidence="2">Shoot tissue taken approximately 20 cm above the soil surface</tissue>
    </source>
</reference>
<feature type="region of interest" description="Disordered" evidence="1">
    <location>
        <begin position="1"/>
        <end position="29"/>
    </location>
</feature>
<proteinExistence type="predicted"/>
<protein>
    <submittedName>
        <fullName evidence="2">Uncharacterized protein</fullName>
    </submittedName>
</protein>